<evidence type="ECO:0000313" key="1">
    <source>
        <dbReference type="EMBL" id="MEQ2168895.1"/>
    </source>
</evidence>
<accession>A0ABV0NBX9</accession>
<dbReference type="Proteomes" id="UP001476798">
    <property type="component" value="Unassembled WGS sequence"/>
</dbReference>
<keyword evidence="2" id="KW-1185">Reference proteome</keyword>
<organism evidence="1 2">
    <name type="scientific">Goodea atripinnis</name>
    <dbReference type="NCBI Taxonomy" id="208336"/>
    <lineage>
        <taxon>Eukaryota</taxon>
        <taxon>Metazoa</taxon>
        <taxon>Chordata</taxon>
        <taxon>Craniata</taxon>
        <taxon>Vertebrata</taxon>
        <taxon>Euteleostomi</taxon>
        <taxon>Actinopterygii</taxon>
        <taxon>Neopterygii</taxon>
        <taxon>Teleostei</taxon>
        <taxon>Neoteleostei</taxon>
        <taxon>Acanthomorphata</taxon>
        <taxon>Ovalentaria</taxon>
        <taxon>Atherinomorphae</taxon>
        <taxon>Cyprinodontiformes</taxon>
        <taxon>Goodeidae</taxon>
        <taxon>Goodea</taxon>
    </lineage>
</organism>
<gene>
    <name evidence="1" type="ORF">GOODEAATRI_019371</name>
</gene>
<evidence type="ECO:0000313" key="2">
    <source>
        <dbReference type="Proteomes" id="UP001476798"/>
    </source>
</evidence>
<name>A0ABV0NBX9_9TELE</name>
<proteinExistence type="predicted"/>
<comment type="caution">
    <text evidence="1">The sequence shown here is derived from an EMBL/GenBank/DDBJ whole genome shotgun (WGS) entry which is preliminary data.</text>
</comment>
<sequence length="100" mass="11458">MSNWSFQFTADLCLSGCLVLDFLIILTNYLSFEVGSFGQMLETWKILGSPTGLRSQTQIKTGFEIQLLDWPYKKLQLEPNWNLVGNSYKPGLSQETNQFK</sequence>
<dbReference type="EMBL" id="JAHRIO010031696">
    <property type="protein sequence ID" value="MEQ2168895.1"/>
    <property type="molecule type" value="Genomic_DNA"/>
</dbReference>
<reference evidence="1 2" key="1">
    <citation type="submission" date="2021-06" db="EMBL/GenBank/DDBJ databases">
        <authorList>
            <person name="Palmer J.M."/>
        </authorList>
    </citation>
    <scope>NUCLEOTIDE SEQUENCE [LARGE SCALE GENOMIC DNA]</scope>
    <source>
        <strain evidence="1 2">GA_2019</strain>
        <tissue evidence="1">Muscle</tissue>
    </source>
</reference>
<protein>
    <submittedName>
        <fullName evidence="1">Uncharacterized protein</fullName>
    </submittedName>
</protein>